<keyword evidence="16" id="KW-1185">Reference proteome</keyword>
<dbReference type="InterPro" id="IPR034144">
    <property type="entry name" value="TOPRIM_TopoIII"/>
</dbReference>
<dbReference type="PROSITE" id="PS52039">
    <property type="entry name" value="TOPO_IA_2"/>
    <property type="match status" value="1"/>
</dbReference>
<evidence type="ECO:0000256" key="5">
    <source>
        <dbReference type="ARBA" id="ARBA00022842"/>
    </source>
</evidence>
<dbReference type="InterPro" id="IPR013826">
    <property type="entry name" value="Topo_IA_cen_sub3"/>
</dbReference>
<dbReference type="PANTHER" id="PTHR11390">
    <property type="entry name" value="PROKARYOTIC DNA TOPOISOMERASE"/>
    <property type="match status" value="1"/>
</dbReference>
<dbReference type="EMBL" id="LGTC01000001">
    <property type="protein sequence ID" value="KNY29984.1"/>
    <property type="molecule type" value="Genomic_DNA"/>
</dbReference>
<dbReference type="Gene3D" id="1.10.290.10">
    <property type="entry name" value="Topoisomerase I, domain 4"/>
    <property type="match status" value="1"/>
</dbReference>
<dbReference type="InterPro" id="IPR003601">
    <property type="entry name" value="Topo_IA_2"/>
</dbReference>
<evidence type="ECO:0000313" key="15">
    <source>
        <dbReference type="EMBL" id="KNY29984.1"/>
    </source>
</evidence>
<dbReference type="CDD" id="cd03362">
    <property type="entry name" value="TOPRIM_TopoIA_TopoIII"/>
    <property type="match status" value="1"/>
</dbReference>
<evidence type="ECO:0000256" key="2">
    <source>
        <dbReference type="ARBA" id="ARBA00009446"/>
    </source>
</evidence>
<dbReference type="InterPro" id="IPR013497">
    <property type="entry name" value="Topo_IA_cen"/>
</dbReference>
<evidence type="ECO:0000256" key="13">
    <source>
        <dbReference type="SAM" id="MobiDB-lite"/>
    </source>
</evidence>
<dbReference type="CDD" id="cd00186">
    <property type="entry name" value="TOP1Ac"/>
    <property type="match status" value="1"/>
</dbReference>
<dbReference type="PATRIC" id="fig|398512.5.peg.5516"/>
<keyword evidence="5" id="KW-0460">Magnesium</keyword>
<evidence type="ECO:0000256" key="8">
    <source>
        <dbReference type="ARBA" id="ARBA00023235"/>
    </source>
</evidence>
<reference evidence="16" key="1">
    <citation type="submission" date="2015-07" db="EMBL/GenBank/DDBJ databases">
        <title>Near-Complete Genome Sequence of the Cellulolytic Bacterium Bacteroides (Pseudobacteroides) cellulosolvens ATCC 35603.</title>
        <authorList>
            <person name="Dassa B."/>
            <person name="Utturkar S.M."/>
            <person name="Klingeman D.M."/>
            <person name="Hurt R.A."/>
            <person name="Keller M."/>
            <person name="Xu J."/>
            <person name="Reddy Y.H.K."/>
            <person name="Borovok I."/>
            <person name="Grinberg I.R."/>
            <person name="Lamed R."/>
            <person name="Zhivin O."/>
            <person name="Bayer E.A."/>
            <person name="Brown S.D."/>
        </authorList>
    </citation>
    <scope>NUCLEOTIDE SEQUENCE [LARGE SCALE GENOMIC DNA]</scope>
    <source>
        <strain evidence="16">DSM 2933</strain>
    </source>
</reference>
<dbReference type="InterPro" id="IPR003602">
    <property type="entry name" value="Topo_IA_DNA-bd_dom"/>
</dbReference>
<dbReference type="STRING" id="398512.Bccel_5261"/>
<evidence type="ECO:0000256" key="4">
    <source>
        <dbReference type="ARBA" id="ARBA00022723"/>
    </source>
</evidence>
<dbReference type="GO" id="GO:0046872">
    <property type="term" value="F:metal ion binding"/>
    <property type="evidence" value="ECO:0007669"/>
    <property type="project" value="UniProtKB-KW"/>
</dbReference>
<dbReference type="GO" id="GO:0006281">
    <property type="term" value="P:DNA repair"/>
    <property type="evidence" value="ECO:0007669"/>
    <property type="project" value="TreeGrafter"/>
</dbReference>
<dbReference type="AlphaFoldDB" id="A0A0L6JW78"/>
<comment type="catalytic activity">
    <reaction evidence="1">
        <text>ATP-independent breakage of single-stranded DNA, followed by passage and rejoining.</text>
        <dbReference type="EC" id="5.6.2.1"/>
    </reaction>
</comment>
<keyword evidence="7" id="KW-0238">DNA-binding</keyword>
<dbReference type="SMART" id="SM00436">
    <property type="entry name" value="TOP1Bc"/>
    <property type="match status" value="1"/>
</dbReference>
<gene>
    <name evidence="15" type="ORF">Bccel_5261</name>
</gene>
<dbReference type="Proteomes" id="UP000036923">
    <property type="component" value="Unassembled WGS sequence"/>
</dbReference>
<keyword evidence="4" id="KW-0479">Metal-binding</keyword>
<dbReference type="OrthoDB" id="9803554at2"/>
<dbReference type="PANTHER" id="PTHR11390:SF21">
    <property type="entry name" value="DNA TOPOISOMERASE 3-ALPHA"/>
    <property type="match status" value="1"/>
</dbReference>
<dbReference type="InterPro" id="IPR000380">
    <property type="entry name" value="Topo_IA"/>
</dbReference>
<name>A0A0L6JW78_9FIRM</name>
<dbReference type="Gene3D" id="2.70.20.10">
    <property type="entry name" value="Topoisomerase I, domain 3"/>
    <property type="match status" value="1"/>
</dbReference>
<dbReference type="InterPro" id="IPR006171">
    <property type="entry name" value="TOPRIM_dom"/>
</dbReference>
<keyword evidence="6" id="KW-0799">Topoisomerase</keyword>
<dbReference type="GO" id="GO:0006265">
    <property type="term" value="P:DNA topological change"/>
    <property type="evidence" value="ECO:0007669"/>
    <property type="project" value="InterPro"/>
</dbReference>
<evidence type="ECO:0000256" key="6">
    <source>
        <dbReference type="ARBA" id="ARBA00023029"/>
    </source>
</evidence>
<dbReference type="GO" id="GO:0003917">
    <property type="term" value="F:DNA topoisomerase type I (single strand cut, ATP-independent) activity"/>
    <property type="evidence" value="ECO:0007669"/>
    <property type="project" value="UniProtKB-EC"/>
</dbReference>
<dbReference type="GO" id="GO:0043597">
    <property type="term" value="C:cytoplasmic replication fork"/>
    <property type="evidence" value="ECO:0007669"/>
    <property type="project" value="TreeGrafter"/>
</dbReference>
<evidence type="ECO:0000256" key="11">
    <source>
        <dbReference type="ARBA" id="ARBA00032235"/>
    </source>
</evidence>
<dbReference type="NCBIfam" id="TIGR01056">
    <property type="entry name" value="topB"/>
    <property type="match status" value="1"/>
</dbReference>
<evidence type="ECO:0000313" key="16">
    <source>
        <dbReference type="Proteomes" id="UP000036923"/>
    </source>
</evidence>
<dbReference type="Pfam" id="PF01751">
    <property type="entry name" value="Toprim"/>
    <property type="match status" value="1"/>
</dbReference>
<dbReference type="SUPFAM" id="SSF56712">
    <property type="entry name" value="Prokaryotic type I DNA topoisomerase"/>
    <property type="match status" value="1"/>
</dbReference>
<evidence type="ECO:0000256" key="10">
    <source>
        <dbReference type="ARBA" id="ARBA00031985"/>
    </source>
</evidence>
<dbReference type="InterPro" id="IPR023405">
    <property type="entry name" value="Topo_IA_core_domain"/>
</dbReference>
<dbReference type="Gene3D" id="1.10.460.10">
    <property type="entry name" value="Topoisomerase I, domain 2"/>
    <property type="match status" value="1"/>
</dbReference>
<feature type="compositionally biased region" description="Basic and acidic residues" evidence="13">
    <location>
        <begin position="260"/>
        <end position="272"/>
    </location>
</feature>
<dbReference type="Gene3D" id="3.40.50.140">
    <property type="match status" value="1"/>
</dbReference>
<dbReference type="InterPro" id="IPR023406">
    <property type="entry name" value="Topo_IA_AS"/>
</dbReference>
<dbReference type="RefSeq" id="WP_036943638.1">
    <property type="nucleotide sequence ID" value="NZ_JQKC01000022.1"/>
</dbReference>
<dbReference type="GO" id="GO:0003677">
    <property type="term" value="F:DNA binding"/>
    <property type="evidence" value="ECO:0007669"/>
    <property type="project" value="UniProtKB-KW"/>
</dbReference>
<dbReference type="GO" id="GO:0006310">
    <property type="term" value="P:DNA recombination"/>
    <property type="evidence" value="ECO:0007669"/>
    <property type="project" value="TreeGrafter"/>
</dbReference>
<evidence type="ECO:0000256" key="7">
    <source>
        <dbReference type="ARBA" id="ARBA00023125"/>
    </source>
</evidence>
<dbReference type="PROSITE" id="PS00396">
    <property type="entry name" value="TOPO_IA_1"/>
    <property type="match status" value="1"/>
</dbReference>
<sequence length="656" mass="74661">MGKNLYITEKPSVAASFADVLGVSISKSDRARGYAESSNAIISWCFGHLITMAFPDAYDTKYKEWKVEHLPIIPEEYKYIVIDDSGVKKQFETIKNLMLREDVDYIYSCTDSGREGEYIFRLVAAQSGCSKPSKRVWISSHTDDSIKKGIDEAKDLSEYDSLGISAYNRAIEDWLFGMNFSRIYTCQYGRTLSNLLKEGKSSVIAIGRVMTCVLGLVVDRELEIRNFIPKIHYGIVANFTSQTSNIEYKGKWQPKKAGPKKKDEKDNQEEEKYISKEEAEEIIEKLKGKDASVKKVEIKVKNEQPPLLFNLAELQSEANKKFKLPVDKTLEIAQSLYEKKMISYPRTDSRVLSTDVVTELPKILNGLFSNSSYKDIVKRIKDFGDLKVNKTSKRFVDDSKVTDHYAIIPTYVTTELSKLDNDTKNVYNLIVKRFLAVFYPPAEFNTVKVETEVAGEIFTTTAKTLKEPGWKEVYEVSTKDEDDTSSSPIHKLVKKEPCNVNGFELEEKETKPPPRYTDGSLIITMEKAGKFIENEELREQIKTSGIGTSATRSGIIKKLKDIKYINIHPKTQVVTPTLKGEAIVELVRMTAKELLNPSLTASWEKGLVMLENNETTEDVFREKLHNYIKRTIEKVKRSNNGNMSIINIMKEHANKE</sequence>
<dbReference type="InterPro" id="IPR005738">
    <property type="entry name" value="TopoIII"/>
</dbReference>
<dbReference type="SMART" id="SM00437">
    <property type="entry name" value="TOP1Ac"/>
    <property type="match status" value="1"/>
</dbReference>
<feature type="domain" description="Topo IA-type catalytic" evidence="14">
    <location>
        <begin position="159"/>
        <end position="632"/>
    </location>
</feature>
<accession>A0A0L6JW78</accession>
<keyword evidence="8 15" id="KW-0413">Isomerase</keyword>
<evidence type="ECO:0000259" key="14">
    <source>
        <dbReference type="PROSITE" id="PS52039"/>
    </source>
</evidence>
<comment type="caution">
    <text evidence="15">The sequence shown here is derived from an EMBL/GenBank/DDBJ whole genome shotgun (WGS) entry which is preliminary data.</text>
</comment>
<evidence type="ECO:0000256" key="1">
    <source>
        <dbReference type="ARBA" id="ARBA00000213"/>
    </source>
</evidence>
<dbReference type="NCBIfam" id="NF005829">
    <property type="entry name" value="PRK07726.1"/>
    <property type="match status" value="1"/>
</dbReference>
<feature type="region of interest" description="Disordered" evidence="13">
    <location>
        <begin position="251"/>
        <end position="272"/>
    </location>
</feature>
<evidence type="ECO:0000256" key="12">
    <source>
        <dbReference type="ARBA" id="ARBA00032877"/>
    </source>
</evidence>
<dbReference type="InterPro" id="IPR013825">
    <property type="entry name" value="Topo_IA_cen_sub2"/>
</dbReference>
<dbReference type="SMART" id="SM00493">
    <property type="entry name" value="TOPRIM"/>
    <property type="match status" value="1"/>
</dbReference>
<comment type="similarity">
    <text evidence="2">Belongs to the type IA topoisomerase family.</text>
</comment>
<protein>
    <recommendedName>
        <fullName evidence="3">DNA topoisomerase</fullName>
        <ecNumber evidence="3">5.6.2.1</ecNumber>
    </recommendedName>
    <alternativeName>
        <fullName evidence="12">Omega-protein</fullName>
    </alternativeName>
    <alternativeName>
        <fullName evidence="11">Relaxing enzyme</fullName>
    </alternativeName>
    <alternativeName>
        <fullName evidence="9">Swivelase</fullName>
    </alternativeName>
    <alternativeName>
        <fullName evidence="10">Untwisting enzyme</fullName>
    </alternativeName>
</protein>
<dbReference type="PRINTS" id="PR00417">
    <property type="entry name" value="PRTPISMRASEI"/>
</dbReference>
<evidence type="ECO:0000256" key="9">
    <source>
        <dbReference type="ARBA" id="ARBA00030003"/>
    </source>
</evidence>
<dbReference type="Pfam" id="PF01131">
    <property type="entry name" value="Topoisom_bac"/>
    <property type="match status" value="1"/>
</dbReference>
<dbReference type="EC" id="5.6.2.1" evidence="3"/>
<dbReference type="InterPro" id="IPR013824">
    <property type="entry name" value="Topo_IA_cen_sub1"/>
</dbReference>
<proteinExistence type="inferred from homology"/>
<dbReference type="eggNOG" id="COG0550">
    <property type="taxonomic scope" value="Bacteria"/>
</dbReference>
<organism evidence="15 16">
    <name type="scientific">Pseudobacteroides cellulosolvens ATCC 35603 = DSM 2933</name>
    <dbReference type="NCBI Taxonomy" id="398512"/>
    <lineage>
        <taxon>Bacteria</taxon>
        <taxon>Bacillati</taxon>
        <taxon>Bacillota</taxon>
        <taxon>Clostridia</taxon>
        <taxon>Eubacteriales</taxon>
        <taxon>Oscillospiraceae</taxon>
        <taxon>Pseudobacteroides</taxon>
    </lineage>
</organism>
<evidence type="ECO:0000256" key="3">
    <source>
        <dbReference type="ARBA" id="ARBA00012891"/>
    </source>
</evidence>